<accession>A0ACC1L1R5</accession>
<gene>
    <name evidence="1" type="ORF">H4S07_005619</name>
</gene>
<evidence type="ECO:0000313" key="2">
    <source>
        <dbReference type="Proteomes" id="UP001140096"/>
    </source>
</evidence>
<dbReference type="Proteomes" id="UP001140096">
    <property type="component" value="Unassembled WGS sequence"/>
</dbReference>
<proteinExistence type="predicted"/>
<feature type="non-terminal residue" evidence="1">
    <location>
        <position position="98"/>
    </location>
</feature>
<protein>
    <submittedName>
        <fullName evidence="1">Uncharacterized protein</fullName>
    </submittedName>
</protein>
<name>A0ACC1L1R5_9FUNG</name>
<dbReference type="EMBL" id="JANBUP010002857">
    <property type="protein sequence ID" value="KAJ2798740.1"/>
    <property type="molecule type" value="Genomic_DNA"/>
</dbReference>
<evidence type="ECO:0000313" key="1">
    <source>
        <dbReference type="EMBL" id="KAJ2798740.1"/>
    </source>
</evidence>
<sequence length="98" mass="10305">MYAKAVSTLMLISAMGMTGLAQDVVNDNGGKQVDFAPSIPVIPDTYPSDVPVMSNSNSIPPIVSINYGEGIYLNNDNVVDVDGKASESYDCTTTVVVT</sequence>
<reference evidence="1" key="1">
    <citation type="submission" date="2022-07" db="EMBL/GenBank/DDBJ databases">
        <title>Phylogenomic reconstructions and comparative analyses of Kickxellomycotina fungi.</title>
        <authorList>
            <person name="Reynolds N.K."/>
            <person name="Stajich J.E."/>
            <person name="Barry K."/>
            <person name="Grigoriev I.V."/>
            <person name="Crous P."/>
            <person name="Smith M.E."/>
        </authorList>
    </citation>
    <scope>NUCLEOTIDE SEQUENCE</scope>
    <source>
        <strain evidence="1">CBS 102833</strain>
    </source>
</reference>
<keyword evidence="2" id="KW-1185">Reference proteome</keyword>
<comment type="caution">
    <text evidence="1">The sequence shown here is derived from an EMBL/GenBank/DDBJ whole genome shotgun (WGS) entry which is preliminary data.</text>
</comment>
<organism evidence="1 2">
    <name type="scientific">Coemansia furcata</name>
    <dbReference type="NCBI Taxonomy" id="417177"/>
    <lineage>
        <taxon>Eukaryota</taxon>
        <taxon>Fungi</taxon>
        <taxon>Fungi incertae sedis</taxon>
        <taxon>Zoopagomycota</taxon>
        <taxon>Kickxellomycotina</taxon>
        <taxon>Kickxellomycetes</taxon>
        <taxon>Kickxellales</taxon>
        <taxon>Kickxellaceae</taxon>
        <taxon>Coemansia</taxon>
    </lineage>
</organism>